<organism evidence="1 2">
    <name type="scientific">Phytophthora megakarya</name>
    <dbReference type="NCBI Taxonomy" id="4795"/>
    <lineage>
        <taxon>Eukaryota</taxon>
        <taxon>Sar</taxon>
        <taxon>Stramenopiles</taxon>
        <taxon>Oomycota</taxon>
        <taxon>Peronosporomycetes</taxon>
        <taxon>Peronosporales</taxon>
        <taxon>Peronosporaceae</taxon>
        <taxon>Phytophthora</taxon>
    </lineage>
</organism>
<dbReference type="AlphaFoldDB" id="A0A225W067"/>
<evidence type="ECO:0000313" key="2">
    <source>
        <dbReference type="Proteomes" id="UP000198211"/>
    </source>
</evidence>
<dbReference type="EMBL" id="NBNE01002405">
    <property type="protein sequence ID" value="OWZ10568.1"/>
    <property type="molecule type" value="Genomic_DNA"/>
</dbReference>
<accession>A0A225W067</accession>
<keyword evidence="2" id="KW-1185">Reference proteome</keyword>
<reference evidence="2" key="1">
    <citation type="submission" date="2017-03" db="EMBL/GenBank/DDBJ databases">
        <title>Phytopthora megakarya and P. palmivora, two closely related causual agents of cacao black pod achieved similar genome size and gene model numbers by different mechanisms.</title>
        <authorList>
            <person name="Ali S."/>
            <person name="Shao J."/>
            <person name="Larry D.J."/>
            <person name="Kronmiller B."/>
            <person name="Shen D."/>
            <person name="Strem M.D."/>
            <person name="Melnick R.L."/>
            <person name="Guiltinan M.J."/>
            <person name="Tyler B.M."/>
            <person name="Meinhardt L.W."/>
            <person name="Bailey B.A."/>
        </authorList>
    </citation>
    <scope>NUCLEOTIDE SEQUENCE [LARGE SCALE GENOMIC DNA]</scope>
    <source>
        <strain evidence="2">zdho120</strain>
    </source>
</reference>
<proteinExistence type="predicted"/>
<name>A0A225W067_9STRA</name>
<evidence type="ECO:0008006" key="3">
    <source>
        <dbReference type="Google" id="ProtNLM"/>
    </source>
</evidence>
<dbReference type="Proteomes" id="UP000198211">
    <property type="component" value="Unassembled WGS sequence"/>
</dbReference>
<protein>
    <recommendedName>
        <fullName evidence="3">HAT C-terminal dimerisation domain-containing protein</fullName>
    </recommendedName>
</protein>
<gene>
    <name evidence="1" type="ORF">PHMEG_00016561</name>
</gene>
<dbReference type="OrthoDB" id="3560146at2759"/>
<sequence>MSTAQQDRFFSLSGYVVNELRTRLDEDRAEKLCLMSPMSPNASSCCTNEVEWNTIANLHNM</sequence>
<comment type="caution">
    <text evidence="1">The sequence shown here is derived from an EMBL/GenBank/DDBJ whole genome shotgun (WGS) entry which is preliminary data.</text>
</comment>
<evidence type="ECO:0000313" key="1">
    <source>
        <dbReference type="EMBL" id="OWZ10568.1"/>
    </source>
</evidence>